<evidence type="ECO:0000256" key="1">
    <source>
        <dbReference type="SAM" id="MobiDB-lite"/>
    </source>
</evidence>
<evidence type="ECO:0000313" key="4">
    <source>
        <dbReference type="EMBL" id="MDP9830281.1"/>
    </source>
</evidence>
<feature type="transmembrane region" description="Helical" evidence="2">
    <location>
        <begin position="661"/>
        <end position="679"/>
    </location>
</feature>
<dbReference type="SMART" id="SM00267">
    <property type="entry name" value="GGDEF"/>
    <property type="match status" value="2"/>
</dbReference>
<organism evidence="4 5">
    <name type="scientific">Kineosporia succinea</name>
    <dbReference type="NCBI Taxonomy" id="84632"/>
    <lineage>
        <taxon>Bacteria</taxon>
        <taxon>Bacillati</taxon>
        <taxon>Actinomycetota</taxon>
        <taxon>Actinomycetes</taxon>
        <taxon>Kineosporiales</taxon>
        <taxon>Kineosporiaceae</taxon>
        <taxon>Kineosporia</taxon>
    </lineage>
</organism>
<dbReference type="Proteomes" id="UP001235712">
    <property type="component" value="Unassembled WGS sequence"/>
</dbReference>
<comment type="caution">
    <text evidence="4">The sequence shown here is derived from an EMBL/GenBank/DDBJ whole genome shotgun (WGS) entry which is preliminary data.</text>
</comment>
<evidence type="ECO:0000256" key="2">
    <source>
        <dbReference type="SAM" id="Phobius"/>
    </source>
</evidence>
<keyword evidence="2" id="KW-1133">Transmembrane helix</keyword>
<feature type="compositionally biased region" description="Basic and acidic residues" evidence="1">
    <location>
        <begin position="489"/>
        <end position="500"/>
    </location>
</feature>
<sequence length="985" mass="105012">MRACGVLAVLAVPLTLLPRAGTPGATAAYLTSVAVSGLFLVTAVRALPGGRRGPWWWLVPPLGLAAVGECWLRTSSPWPPDAWPTPADAFFLAAYVPLVVAVGRLDRQRGARPASGGVLDSLVVSAAGLALFVVFMIIPVLTAPDTSTAARIAGTLYPLADATLLYLILRHLLTTGTRTPSMTWLVTGLVCVLLGDTEQNVEADQLGNVSYPAWVNILWLCSYVCYGLAAYQAARDEPAPAPAGPGGTRFGRLGLLTLSAGLPTVLAVGLGGQLDRGTRVQLGICSVVVLALLLARVGDLLRELRTTSAELAVLARTDPLTRLANRRTWDLELARHRSRLLEGDVLLVALLDLDHFKAYNDMYGHQAGDDLLREAADAWRAGTGADGVLARWGGEEFAALVVTRDEASGRECLEALRRNVPRGQTCSAGVARWDGTESTQDLLRRADEALYRAKASGRDRTELADQLPARSPVPSPRASPARRPGSAADRGEGADQEPEKVSAGTWRLRAAGVVAGVCVLANLSPGPSGAGRGGLYVLSITVSVAFALLAVRKVPADRRHPFVLTAWACVTWLAGTVLFGIYQYRWPDTFPTPGDALLIAGYLPLILGVWRLDQGRRNAFGGLLDVAIVTASAGVLSFVFIVLPQVSQTDLSVGARVVGSAYPLFDVLLLFLVVKVLLLPGRRSRALWWLIAAVVSTMSADVIQNVVVLNGGNAYPRPAYVLWGLFYVLLGVSALQTSRQPGGHRANETVGVTDASGLAGLTVARLLVLAFAALLPAVLMVALDVGSTRRQAFFMGIGSLVVTVMVAARIWDLLRVLDQQVAELARTARNDPLTGLANRRSWDLELARLMDVPDEPVLLVGLLDLDHFKKYNDTHGHQGGDDLLREAARAWSLGIGPQGRIARWGGEEFAVALRCATVEEGVARLDGLRALVPFGETCSVGIARWDGTEPADDLLRRADEALYRAKASGRDRSVLSGRPAGVTTV</sequence>
<dbReference type="SUPFAM" id="SSF55073">
    <property type="entry name" value="Nucleotide cyclase"/>
    <property type="match status" value="2"/>
</dbReference>
<feature type="transmembrane region" description="Helical" evidence="2">
    <location>
        <begin position="535"/>
        <end position="551"/>
    </location>
</feature>
<name>A0ABT9PCQ8_9ACTN</name>
<keyword evidence="2" id="KW-0812">Transmembrane</keyword>
<dbReference type="InterPro" id="IPR000160">
    <property type="entry name" value="GGDEF_dom"/>
</dbReference>
<feature type="transmembrane region" description="Helical" evidence="2">
    <location>
        <begin position="792"/>
        <end position="811"/>
    </location>
</feature>
<dbReference type="PANTHER" id="PTHR45138">
    <property type="entry name" value="REGULATORY COMPONENTS OF SENSORY TRANSDUCTION SYSTEM"/>
    <property type="match status" value="1"/>
</dbReference>
<dbReference type="InterPro" id="IPR029787">
    <property type="entry name" value="Nucleotide_cyclase"/>
</dbReference>
<dbReference type="Pfam" id="PF00990">
    <property type="entry name" value="GGDEF"/>
    <property type="match status" value="2"/>
</dbReference>
<feature type="transmembrane region" description="Helical" evidence="2">
    <location>
        <begin position="596"/>
        <end position="612"/>
    </location>
</feature>
<dbReference type="NCBIfam" id="TIGR00254">
    <property type="entry name" value="GGDEF"/>
    <property type="match status" value="2"/>
</dbReference>
<keyword evidence="5" id="KW-1185">Reference proteome</keyword>
<proteinExistence type="predicted"/>
<feature type="transmembrane region" description="Helical" evidence="2">
    <location>
        <begin position="619"/>
        <end position="641"/>
    </location>
</feature>
<feature type="transmembrane region" description="Helical" evidence="2">
    <location>
        <begin position="55"/>
        <end position="74"/>
    </location>
</feature>
<feature type="region of interest" description="Disordered" evidence="1">
    <location>
        <begin position="455"/>
        <end position="502"/>
    </location>
</feature>
<gene>
    <name evidence="4" type="ORF">J2S57_006030</name>
</gene>
<dbReference type="PANTHER" id="PTHR45138:SF9">
    <property type="entry name" value="DIGUANYLATE CYCLASE DGCM-RELATED"/>
    <property type="match status" value="1"/>
</dbReference>
<accession>A0ABT9PCQ8</accession>
<feature type="transmembrane region" description="Helical" evidence="2">
    <location>
        <begin position="686"/>
        <end position="707"/>
    </location>
</feature>
<feature type="transmembrane region" description="Helical" evidence="2">
    <location>
        <begin position="719"/>
        <end position="737"/>
    </location>
</feature>
<evidence type="ECO:0000259" key="3">
    <source>
        <dbReference type="PROSITE" id="PS50887"/>
    </source>
</evidence>
<feature type="transmembrane region" description="Helical" evidence="2">
    <location>
        <begin position="29"/>
        <end position="48"/>
    </location>
</feature>
<feature type="compositionally biased region" description="Low complexity" evidence="1">
    <location>
        <begin position="478"/>
        <end position="488"/>
    </location>
</feature>
<feature type="transmembrane region" description="Helical" evidence="2">
    <location>
        <begin position="148"/>
        <end position="169"/>
    </location>
</feature>
<dbReference type="PROSITE" id="PS50887">
    <property type="entry name" value="GGDEF"/>
    <property type="match status" value="2"/>
</dbReference>
<reference evidence="4 5" key="1">
    <citation type="submission" date="2023-07" db="EMBL/GenBank/DDBJ databases">
        <title>Sequencing the genomes of 1000 actinobacteria strains.</title>
        <authorList>
            <person name="Klenk H.-P."/>
        </authorList>
    </citation>
    <scope>NUCLEOTIDE SEQUENCE [LARGE SCALE GENOMIC DNA]</scope>
    <source>
        <strain evidence="4 5">DSM 44388</strain>
    </source>
</reference>
<keyword evidence="2" id="KW-0472">Membrane</keyword>
<feature type="transmembrane region" description="Helical" evidence="2">
    <location>
        <begin position="117"/>
        <end position="142"/>
    </location>
</feature>
<feature type="transmembrane region" description="Helical" evidence="2">
    <location>
        <begin position="563"/>
        <end position="584"/>
    </location>
</feature>
<dbReference type="InterPro" id="IPR043128">
    <property type="entry name" value="Rev_trsase/Diguanyl_cyclase"/>
</dbReference>
<feature type="transmembrane region" description="Helical" evidence="2">
    <location>
        <begin position="86"/>
        <end position="105"/>
    </location>
</feature>
<dbReference type="Gene3D" id="3.30.70.270">
    <property type="match status" value="2"/>
</dbReference>
<dbReference type="RefSeq" id="WP_307249310.1">
    <property type="nucleotide sequence ID" value="NZ_JAUSQZ010000001.1"/>
</dbReference>
<feature type="transmembrane region" description="Helical" evidence="2">
    <location>
        <begin position="217"/>
        <end position="234"/>
    </location>
</feature>
<protein>
    <submittedName>
        <fullName evidence="4">Diguanylate cyclase (GGDEF)-like protein</fullName>
    </submittedName>
</protein>
<dbReference type="CDD" id="cd01949">
    <property type="entry name" value="GGDEF"/>
    <property type="match status" value="2"/>
</dbReference>
<feature type="transmembrane region" description="Helical" evidence="2">
    <location>
        <begin position="280"/>
        <end position="298"/>
    </location>
</feature>
<feature type="transmembrane region" description="Helical" evidence="2">
    <location>
        <begin position="255"/>
        <end position="274"/>
    </location>
</feature>
<dbReference type="EMBL" id="JAUSQZ010000001">
    <property type="protein sequence ID" value="MDP9830281.1"/>
    <property type="molecule type" value="Genomic_DNA"/>
</dbReference>
<feature type="domain" description="GGDEF" evidence="3">
    <location>
        <begin position="344"/>
        <end position="466"/>
    </location>
</feature>
<feature type="transmembrane region" description="Helical" evidence="2">
    <location>
        <begin position="758"/>
        <end position="780"/>
    </location>
</feature>
<feature type="domain" description="GGDEF" evidence="3">
    <location>
        <begin position="856"/>
        <end position="978"/>
    </location>
</feature>
<dbReference type="InterPro" id="IPR050469">
    <property type="entry name" value="Diguanylate_Cyclase"/>
</dbReference>
<evidence type="ECO:0000313" key="5">
    <source>
        <dbReference type="Proteomes" id="UP001235712"/>
    </source>
</evidence>